<keyword evidence="3" id="KW-1185">Reference proteome</keyword>
<keyword evidence="1" id="KW-0472">Membrane</keyword>
<sequence>MCYCRTVCIYVAFGRDGNIKGKKSWIMFIIWLLISSVILFNFGSVYFNNAELIIAYMWNFIILIGTCL</sequence>
<dbReference type="EMBL" id="KZ305024">
    <property type="protein sequence ID" value="PIA56949.1"/>
    <property type="molecule type" value="Genomic_DNA"/>
</dbReference>
<name>A0A2G5EMI9_AQUCA</name>
<proteinExistence type="predicted"/>
<protein>
    <submittedName>
        <fullName evidence="2">Uncharacterized protein</fullName>
    </submittedName>
</protein>
<evidence type="ECO:0000313" key="2">
    <source>
        <dbReference type="EMBL" id="PIA56949.1"/>
    </source>
</evidence>
<dbReference type="Proteomes" id="UP000230069">
    <property type="component" value="Unassembled WGS sequence"/>
</dbReference>
<accession>A0A2G5EMI9</accession>
<feature type="transmembrane region" description="Helical" evidence="1">
    <location>
        <begin position="25"/>
        <end position="44"/>
    </location>
</feature>
<reference evidence="2 3" key="1">
    <citation type="submission" date="2017-09" db="EMBL/GenBank/DDBJ databases">
        <title>WGS assembly of Aquilegia coerulea Goldsmith.</title>
        <authorList>
            <person name="Hodges S."/>
            <person name="Kramer E."/>
            <person name="Nordborg M."/>
            <person name="Tomkins J."/>
            <person name="Borevitz J."/>
            <person name="Derieg N."/>
            <person name="Yan J."/>
            <person name="Mihaltcheva S."/>
            <person name="Hayes R.D."/>
            <person name="Rokhsar D."/>
        </authorList>
    </citation>
    <scope>NUCLEOTIDE SEQUENCE [LARGE SCALE GENOMIC DNA]</scope>
    <source>
        <strain evidence="3">cv. Goldsmith</strain>
    </source>
</reference>
<keyword evidence="1" id="KW-0812">Transmembrane</keyword>
<gene>
    <name evidence="2" type="ORF">AQUCO_00700956v1</name>
</gene>
<dbReference type="AlphaFoldDB" id="A0A2G5EMI9"/>
<evidence type="ECO:0000313" key="3">
    <source>
        <dbReference type="Proteomes" id="UP000230069"/>
    </source>
</evidence>
<keyword evidence="1" id="KW-1133">Transmembrane helix</keyword>
<evidence type="ECO:0000256" key="1">
    <source>
        <dbReference type="SAM" id="Phobius"/>
    </source>
</evidence>
<dbReference type="InParanoid" id="A0A2G5EMI9"/>
<organism evidence="2 3">
    <name type="scientific">Aquilegia coerulea</name>
    <name type="common">Rocky mountain columbine</name>
    <dbReference type="NCBI Taxonomy" id="218851"/>
    <lineage>
        <taxon>Eukaryota</taxon>
        <taxon>Viridiplantae</taxon>
        <taxon>Streptophyta</taxon>
        <taxon>Embryophyta</taxon>
        <taxon>Tracheophyta</taxon>
        <taxon>Spermatophyta</taxon>
        <taxon>Magnoliopsida</taxon>
        <taxon>Ranunculales</taxon>
        <taxon>Ranunculaceae</taxon>
        <taxon>Thalictroideae</taxon>
        <taxon>Aquilegia</taxon>
    </lineage>
</organism>